<dbReference type="GO" id="GO:0005886">
    <property type="term" value="C:plasma membrane"/>
    <property type="evidence" value="ECO:0007669"/>
    <property type="project" value="UniProtKB-SubCell"/>
</dbReference>
<gene>
    <name evidence="8" type="ordered locus">Bcav_3283</name>
</gene>
<accession>C5C1B6</accession>
<evidence type="ECO:0000256" key="1">
    <source>
        <dbReference type="ARBA" id="ARBA00004193"/>
    </source>
</evidence>
<dbReference type="Gene3D" id="3.30.2030.20">
    <property type="match status" value="1"/>
</dbReference>
<organism evidence="8 9">
    <name type="scientific">Beutenbergia cavernae (strain ATCC BAA-8 / DSM 12333 / CCUG 43141 / JCM 11478 / NBRC 16432 / NCIMB 13614 / HKI 0122)</name>
    <dbReference type="NCBI Taxonomy" id="471853"/>
    <lineage>
        <taxon>Bacteria</taxon>
        <taxon>Bacillati</taxon>
        <taxon>Actinomycetota</taxon>
        <taxon>Actinomycetes</taxon>
        <taxon>Micrococcales</taxon>
        <taxon>Beutenbergiaceae</taxon>
        <taxon>Beutenbergia</taxon>
    </lineage>
</organism>
<protein>
    <submittedName>
        <fullName evidence="8">Uncharacterized protein</fullName>
    </submittedName>
</protein>
<sequence>MTTPARPCLEDVIDAYARMRGEILAALETELGPAPWAPSATGGSLVRSGCGAGEDPGGERAQLGRWSYPGTYPDAQWPLAVDVVTAAAAAHGFDRVEATANRPRDVEIVAHDAWGGQIVFGMAANTILSLSTGCHPLRATRS</sequence>
<proteinExistence type="predicted"/>
<evidence type="ECO:0000256" key="5">
    <source>
        <dbReference type="ARBA" id="ARBA00023139"/>
    </source>
</evidence>
<evidence type="ECO:0000313" key="9">
    <source>
        <dbReference type="Proteomes" id="UP000007962"/>
    </source>
</evidence>
<evidence type="ECO:0000256" key="4">
    <source>
        <dbReference type="ARBA" id="ARBA00023136"/>
    </source>
</evidence>
<dbReference type="EMBL" id="CP001618">
    <property type="protein sequence ID" value="ACQ81526.1"/>
    <property type="molecule type" value="Genomic_DNA"/>
</dbReference>
<keyword evidence="6" id="KW-0449">Lipoprotein</keyword>
<keyword evidence="9" id="KW-1185">Reference proteome</keyword>
<keyword evidence="3" id="KW-0732">Signal</keyword>
<dbReference type="RefSeq" id="WP_015883763.1">
    <property type="nucleotide sequence ID" value="NC_012669.1"/>
</dbReference>
<reference evidence="8 9" key="1">
    <citation type="journal article" date="2009" name="Stand. Genomic Sci.">
        <title>Complete genome sequence of Beutenbergia cavernae type strain (HKI 0122).</title>
        <authorList>
            <person name="Land M."/>
            <person name="Pukall R."/>
            <person name="Abt B."/>
            <person name="Goker M."/>
            <person name="Rohde M."/>
            <person name="Glavina Del Rio T."/>
            <person name="Tice H."/>
            <person name="Copeland A."/>
            <person name="Cheng J.F."/>
            <person name="Lucas S."/>
            <person name="Chen F."/>
            <person name="Nolan M."/>
            <person name="Bruce D."/>
            <person name="Goodwin L."/>
            <person name="Pitluck S."/>
            <person name="Ivanova N."/>
            <person name="Mavromatis K."/>
            <person name="Ovchinnikova G."/>
            <person name="Pati A."/>
            <person name="Chen A."/>
            <person name="Palaniappan K."/>
            <person name="Hauser L."/>
            <person name="Chang Y.J."/>
            <person name="Jefferies C.C."/>
            <person name="Saunders E."/>
            <person name="Brettin T."/>
            <person name="Detter J.C."/>
            <person name="Han C."/>
            <person name="Chain P."/>
            <person name="Bristow J."/>
            <person name="Eisen J.A."/>
            <person name="Markowitz V."/>
            <person name="Hugenholtz P."/>
            <person name="Kyrpides N.C."/>
            <person name="Klenk H.P."/>
            <person name="Lapidus A."/>
        </authorList>
    </citation>
    <scope>NUCLEOTIDE SEQUENCE [LARGE SCALE GENOMIC DNA]</scope>
    <source>
        <strain evidence="9">ATCC BAA-8 / DSM 12333 / NBRC 16432</strain>
    </source>
</reference>
<evidence type="ECO:0000256" key="3">
    <source>
        <dbReference type="ARBA" id="ARBA00022729"/>
    </source>
</evidence>
<comment type="subcellular location">
    <subcellularLocation>
        <location evidence="1">Cell membrane</location>
        <topology evidence="1">Lipid-anchor</topology>
    </subcellularLocation>
</comment>
<evidence type="ECO:0000256" key="2">
    <source>
        <dbReference type="ARBA" id="ARBA00022475"/>
    </source>
</evidence>
<evidence type="ECO:0000256" key="7">
    <source>
        <dbReference type="SAM" id="MobiDB-lite"/>
    </source>
</evidence>
<keyword evidence="5" id="KW-0564">Palmitate</keyword>
<keyword evidence="4" id="KW-0472">Membrane</keyword>
<dbReference type="Proteomes" id="UP000007962">
    <property type="component" value="Chromosome"/>
</dbReference>
<feature type="region of interest" description="Disordered" evidence="7">
    <location>
        <begin position="39"/>
        <end position="62"/>
    </location>
</feature>
<dbReference type="HOGENOM" id="CLU_123365_0_0_11"/>
<evidence type="ECO:0000313" key="8">
    <source>
        <dbReference type="EMBL" id="ACQ81526.1"/>
    </source>
</evidence>
<dbReference type="AlphaFoldDB" id="C5C1B6"/>
<dbReference type="KEGG" id="bcv:Bcav_3283"/>
<dbReference type="OrthoDB" id="3692710at2"/>
<evidence type="ECO:0000256" key="6">
    <source>
        <dbReference type="ARBA" id="ARBA00023288"/>
    </source>
</evidence>
<dbReference type="STRING" id="471853.Bcav_3283"/>
<name>C5C1B6_BEUC1</name>
<dbReference type="Pfam" id="PF16708">
    <property type="entry name" value="LppA"/>
    <property type="match status" value="1"/>
</dbReference>
<dbReference type="InterPro" id="IPR032018">
    <property type="entry name" value="LppA/LppB/LprP"/>
</dbReference>
<keyword evidence="2" id="KW-1003">Cell membrane</keyword>